<dbReference type="AlphaFoldDB" id="A0A5E8BYE5"/>
<accession>A0A5E8BYE5</accession>
<dbReference type="EMBL" id="CABVLU010000004">
    <property type="protein sequence ID" value="VVT56517.1"/>
    <property type="molecule type" value="Genomic_DNA"/>
</dbReference>
<name>A0A5E8BYE5_9ASCO</name>
<reference evidence="1 2" key="1">
    <citation type="submission" date="2019-09" db="EMBL/GenBank/DDBJ databases">
        <authorList>
            <person name="Brejova B."/>
        </authorList>
    </citation>
    <scope>NUCLEOTIDE SEQUENCE [LARGE SCALE GENOMIC DNA]</scope>
</reference>
<protein>
    <submittedName>
        <fullName evidence="1">Uncharacterized protein</fullName>
    </submittedName>
</protein>
<evidence type="ECO:0000313" key="1">
    <source>
        <dbReference type="EMBL" id="VVT56517.1"/>
    </source>
</evidence>
<evidence type="ECO:0000313" key="2">
    <source>
        <dbReference type="Proteomes" id="UP000398389"/>
    </source>
</evidence>
<proteinExistence type="predicted"/>
<gene>
    <name evidence="1" type="ORF">SAPINGB_P005124</name>
</gene>
<dbReference type="RefSeq" id="XP_031855730.1">
    <property type="nucleotide sequence ID" value="XM_031999839.1"/>
</dbReference>
<dbReference type="Proteomes" id="UP000398389">
    <property type="component" value="Unassembled WGS sequence"/>
</dbReference>
<dbReference type="GeneID" id="43583939"/>
<organism evidence="1 2">
    <name type="scientific">Magnusiomyces paraingens</name>
    <dbReference type="NCBI Taxonomy" id="2606893"/>
    <lineage>
        <taxon>Eukaryota</taxon>
        <taxon>Fungi</taxon>
        <taxon>Dikarya</taxon>
        <taxon>Ascomycota</taxon>
        <taxon>Saccharomycotina</taxon>
        <taxon>Dipodascomycetes</taxon>
        <taxon>Dipodascales</taxon>
        <taxon>Dipodascaceae</taxon>
        <taxon>Magnusiomyces</taxon>
    </lineage>
</organism>
<sequence length="155" mass="17703">MALISDEILQSLLTYEEYFVYKLWMNGSYSAIPIPDPKTFNWKFHQYKIPKLLNKNNMDSLANAVKIIFPEAEPEIMTISILNFGSQDLVIPLDVIQLAISPKPTWEKSVCWLFKHQPKSIPLIYAVAKVKLAEESMGNDPALLQQLDTARSIPH</sequence>
<keyword evidence="2" id="KW-1185">Reference proteome</keyword>